<evidence type="ECO:0000256" key="1">
    <source>
        <dbReference type="ARBA" id="ARBA00004191"/>
    </source>
</evidence>
<dbReference type="PANTHER" id="PTHR31339:SF12">
    <property type="entry name" value="ENDO-POLYGALACTURONASE-LIKE PROTEIN"/>
    <property type="match status" value="1"/>
</dbReference>
<evidence type="ECO:0000256" key="4">
    <source>
        <dbReference type="ARBA" id="ARBA00022801"/>
    </source>
</evidence>
<dbReference type="GO" id="GO:0047911">
    <property type="term" value="F:galacturan 1,4-alpha-galacturonidase activity"/>
    <property type="evidence" value="ECO:0007669"/>
    <property type="project" value="UniProtKB-EC"/>
</dbReference>
<gene>
    <name evidence="7" type="ORF">MtrunA17_Chr1g0202641</name>
</gene>
<dbReference type="InterPro" id="IPR012334">
    <property type="entry name" value="Pectin_lyas_fold"/>
</dbReference>
<evidence type="ECO:0000256" key="3">
    <source>
        <dbReference type="ARBA" id="ARBA00022512"/>
    </source>
</evidence>
<accession>A0A396JYB0</accession>
<dbReference type="EMBL" id="PSQE01000001">
    <property type="protein sequence ID" value="RHN81761.1"/>
    <property type="molecule type" value="Genomic_DNA"/>
</dbReference>
<keyword evidence="3" id="KW-0134">Cell wall</keyword>
<reference evidence="8" key="1">
    <citation type="journal article" date="2018" name="Nat. Plants">
        <title>Whole-genome landscape of Medicago truncatula symbiotic genes.</title>
        <authorList>
            <person name="Pecrix Y."/>
            <person name="Staton S.E."/>
            <person name="Sallet E."/>
            <person name="Lelandais-Briere C."/>
            <person name="Moreau S."/>
            <person name="Carrere S."/>
            <person name="Blein T."/>
            <person name="Jardinaud M.F."/>
            <person name="Latrasse D."/>
            <person name="Zouine M."/>
            <person name="Zahm M."/>
            <person name="Kreplak J."/>
            <person name="Mayjonade B."/>
            <person name="Satge C."/>
            <person name="Perez M."/>
            <person name="Cauet S."/>
            <person name="Marande W."/>
            <person name="Chantry-Darmon C."/>
            <person name="Lopez-Roques C."/>
            <person name="Bouchez O."/>
            <person name="Berard A."/>
            <person name="Debelle F."/>
            <person name="Munos S."/>
            <person name="Bendahmane A."/>
            <person name="Berges H."/>
            <person name="Niebel A."/>
            <person name="Buitink J."/>
            <person name="Frugier F."/>
            <person name="Benhamed M."/>
            <person name="Crespi M."/>
            <person name="Gouzy J."/>
            <person name="Gamas P."/>
        </authorList>
    </citation>
    <scope>NUCLEOTIDE SEQUENCE [LARGE SCALE GENOMIC DNA]</scope>
    <source>
        <strain evidence="8">cv. Jemalong A17</strain>
    </source>
</reference>
<dbReference type="Proteomes" id="UP000265566">
    <property type="component" value="Chromosome 1"/>
</dbReference>
<dbReference type="Gene3D" id="2.160.20.10">
    <property type="entry name" value="Single-stranded right-handed beta-helix, Pectin lyase-like"/>
    <property type="match status" value="2"/>
</dbReference>
<dbReference type="InterPro" id="IPR011050">
    <property type="entry name" value="Pectin_lyase_fold/virulence"/>
</dbReference>
<dbReference type="EC" id="3.2.1.67" evidence="7"/>
<dbReference type="InterPro" id="IPR051801">
    <property type="entry name" value="GH28_Enzymes"/>
</dbReference>
<evidence type="ECO:0000313" key="7">
    <source>
        <dbReference type="EMBL" id="RHN81761.1"/>
    </source>
</evidence>
<dbReference type="AlphaFoldDB" id="A0A396JYB0"/>
<evidence type="ECO:0000313" key="8">
    <source>
        <dbReference type="Proteomes" id="UP000265566"/>
    </source>
</evidence>
<sequence>MSHQNMKSARFENSYVIGVISVVLILGSLAECRVPSSIKLNNFDYPAINCRKHSAVLTDFGAVGDGKTLNTKAFNAAITNLSQYANDGGAQLIVPPGKWLTGSFNLTSHFTLFLQKDAVILGSQDESEWPQLLVLPSYGRGRDAPAGRFSSLIFGTNLTDVIITGDNGTIDGQGSYWWDKFHKKQLTLTRPYMIEIMYSDQIQISNLTLINSPTWFVHPIYSSNIIINGLTILAPVDSPNTDGINPDSCTNVRIEDNFIVSGDDCIAIKSGWDEYGIKVGMPSQQIIIRRLTCISPDSAMVALGSEMSGGIQDVRIEDVTAINTESAIRIKSAVGRGAFVKDIFVKGMDLNTMKYVFWMTGSYGDHPDNGFDPNALPKISGINYRDVTAKNVTIAGKLEGISNDPFTGICVSNVTIEMSAHKKKLPWNCTDISGVTSNVVPKPCELLQEKEIECPFPTDKLAIENVQFKTCNFQSSMYSHIILSLYIRPYACGFSTTIAMSHKNMMKSPVFENSYVIGVISVLLIFGSLAECKEPSSSKLKNFDYPAINCRKHSAVLTDFGGVGDGKTLNTKAFNSAITNLSQYANDGGAQLIVPPGKWLTGSFNLTSHFTLFLQKDSVILASQDESEWPQFPVLPSYGSGRNASDGRFSSLVFGTNLTDVIITGNNGTIDGQGSYWWDKFHKGQMKITRPYMIEIMYSDQIQISNLTLINSPSWFVHPVYSSNIIINGLTILAPVDIPNTDGIDPDSCTNVRIEDNYIVSGDDCIAIKSGWDEYGIKFGKPSQQIIIRRLTCISPKSAMVALGSEMSGGIQDVRVEDVTAIKTESAVRIKTAIGRGAYVKDIFVKGMNLDTMKYVFWMTGSYKSHPDNGFDPNALPKISEINYRDVTAKNVTIAGKLDGISNDPFTGICVSNATIEMSAHKKKLPWNCTDVSGVTSNVSPTPCELLAEKEKFECPFPTDKLTIENVQFKTCNFKSSVIR</sequence>
<comment type="subcellular location">
    <subcellularLocation>
        <location evidence="1">Secreted</location>
        <location evidence="1">Cell wall</location>
    </subcellularLocation>
</comment>
<organism evidence="7 8">
    <name type="scientific">Medicago truncatula</name>
    <name type="common">Barrel medic</name>
    <name type="synonym">Medicago tribuloides</name>
    <dbReference type="NCBI Taxonomy" id="3880"/>
    <lineage>
        <taxon>Eukaryota</taxon>
        <taxon>Viridiplantae</taxon>
        <taxon>Streptophyta</taxon>
        <taxon>Embryophyta</taxon>
        <taxon>Tracheophyta</taxon>
        <taxon>Spermatophyta</taxon>
        <taxon>Magnoliopsida</taxon>
        <taxon>eudicotyledons</taxon>
        <taxon>Gunneridae</taxon>
        <taxon>Pentapetalae</taxon>
        <taxon>rosids</taxon>
        <taxon>fabids</taxon>
        <taxon>Fabales</taxon>
        <taxon>Fabaceae</taxon>
        <taxon>Papilionoideae</taxon>
        <taxon>50 kb inversion clade</taxon>
        <taxon>NPAAA clade</taxon>
        <taxon>Hologalegina</taxon>
        <taxon>IRL clade</taxon>
        <taxon>Trifolieae</taxon>
        <taxon>Medicago</taxon>
    </lineage>
</organism>
<keyword evidence="3" id="KW-0964">Secreted</keyword>
<dbReference type="PANTHER" id="PTHR31339">
    <property type="entry name" value="PECTIN LYASE-RELATED"/>
    <property type="match status" value="1"/>
</dbReference>
<comment type="similarity">
    <text evidence="2 6">Belongs to the glycosyl hydrolase 28 family.</text>
</comment>
<dbReference type="Pfam" id="PF00295">
    <property type="entry name" value="Glyco_hydro_28"/>
    <property type="match status" value="2"/>
</dbReference>
<proteinExistence type="inferred from homology"/>
<evidence type="ECO:0000256" key="2">
    <source>
        <dbReference type="ARBA" id="ARBA00008834"/>
    </source>
</evidence>
<name>A0A396JYB0_MEDTR</name>
<keyword evidence="5 6" id="KW-0326">Glycosidase</keyword>
<evidence type="ECO:0000256" key="5">
    <source>
        <dbReference type="ARBA" id="ARBA00023295"/>
    </source>
</evidence>
<dbReference type="GO" id="GO:0005975">
    <property type="term" value="P:carbohydrate metabolic process"/>
    <property type="evidence" value="ECO:0007669"/>
    <property type="project" value="InterPro"/>
</dbReference>
<dbReference type="SMART" id="SM00710">
    <property type="entry name" value="PbH1"/>
    <property type="match status" value="6"/>
</dbReference>
<evidence type="ECO:0000256" key="6">
    <source>
        <dbReference type="RuleBase" id="RU361169"/>
    </source>
</evidence>
<dbReference type="InterPro" id="IPR000743">
    <property type="entry name" value="Glyco_hydro_28"/>
</dbReference>
<keyword evidence="4 6" id="KW-0378">Hydrolase</keyword>
<protein>
    <submittedName>
        <fullName evidence="7">Putative galacturan 1,4-alpha-galacturonidase</fullName>
        <ecNumber evidence="7">3.2.1.67</ecNumber>
    </submittedName>
</protein>
<dbReference type="Gramene" id="rna5847">
    <property type="protein sequence ID" value="RHN81761.1"/>
    <property type="gene ID" value="gene5847"/>
</dbReference>
<dbReference type="GO" id="GO:0004650">
    <property type="term" value="F:polygalacturonase activity"/>
    <property type="evidence" value="ECO:0007669"/>
    <property type="project" value="InterPro"/>
</dbReference>
<dbReference type="InterPro" id="IPR006626">
    <property type="entry name" value="PbH1"/>
</dbReference>
<dbReference type="SUPFAM" id="SSF51126">
    <property type="entry name" value="Pectin lyase-like"/>
    <property type="match status" value="2"/>
</dbReference>
<comment type="caution">
    <text evidence="7">The sequence shown here is derived from an EMBL/GenBank/DDBJ whole genome shotgun (WGS) entry which is preliminary data.</text>
</comment>